<dbReference type="Proteomes" id="UP000256964">
    <property type="component" value="Unassembled WGS sequence"/>
</dbReference>
<keyword evidence="3" id="KW-1185">Reference proteome</keyword>
<name>A0A371CVS4_9APHY</name>
<proteinExistence type="predicted"/>
<organism evidence="2 3">
    <name type="scientific">Lentinus brumalis</name>
    <dbReference type="NCBI Taxonomy" id="2498619"/>
    <lineage>
        <taxon>Eukaryota</taxon>
        <taxon>Fungi</taxon>
        <taxon>Dikarya</taxon>
        <taxon>Basidiomycota</taxon>
        <taxon>Agaricomycotina</taxon>
        <taxon>Agaricomycetes</taxon>
        <taxon>Polyporales</taxon>
        <taxon>Polyporaceae</taxon>
        <taxon>Lentinus</taxon>
    </lineage>
</organism>
<sequence length="1026" mass="115021">MSKVCSACHAEKPLNAFSIRKKDSDGGRKGEHTAKCTECMQKENARNQRKTAEKRKLQAEGDGKDVEDHAHENTLDTISFPVFLATLTAAKDGPMNIKARVHAPEAGSLDSEEKARACCIAEILETHLLWHWTFERKKVRRRAGDIEFAFSCAQSDSREHKAKVPKGDKARTTRRMDRFACCGWIYVMVKKDSHDVIIKVKHDSHHVAYLDLELPDRWKDYIKRQASTQTPGQIWAHIVRKETEGKAVDEVEIPFQAKAVYYYWHIVSHDEWKLDPDPLESARKYLEMNSSEHHVALLDVPAAPGTRVLAFQVTDFVRVWGSRTQELAMDSTWNTNNGNFELFSAVAEANGSGIPLAFLLIATTPEAPSGAKQEVLEGFLRALKDLGVEPEFTLSDKDWSEINAMNTQRLAKTKETPAPYDAEAARKEFSFIDPNFVPLGQRDNSITIPAPPEVPLPRVRLLINGRPTVLTQPIPRLVLRPEDIARALATKQPVAEEPEQEDSGSGVPQTESFDVEGQDGHGIQPASGRRVTVSVQVDGDDVQRDGDQSDEETFWTGGVHNGDDAEDIQEWGSVEDAVEWDRKNKDDLRGQVDEFARDAGNVNQGAPVDSTERGKPPIDKATYLFCPLPHRLTILRLFAKHASQHTLLPERHGLPRSAEEIWRDAVEEMYRHCKANNLCEVWAYLWSSWYRRDRWKLWARSAYPAAIPCKRTTMMVEALWRNLKRLVLHLYNRPPVDLVVYAIVTRTLPPYRITLRSIIGDARPGRAPPLTHMQKALKRSWKRLLSVPIKGSYKTSLATWTCDCGAQKYHAYVLCKHLVQGAGVQSPKWWVKVARYRILPFYTVPINGATAAPPETGSPHAWLSRMPHKSPVPRSYVSSAGPVSGKSTVSASRARTPQPEVPGVPEVPAIAPSSPIDSSPNKPPPTGADGLMRSRAGGDAGFELDDADIVRLTEMVRKLRAGADILEQQIGQADRRFLANAERAIKPTISWVTNIEQELTRRTMTTTNATVRGKPALRDIIGYKFR</sequence>
<dbReference type="STRING" id="139420.A0A371CVS4"/>
<feature type="compositionally biased region" description="Polar residues" evidence="1">
    <location>
        <begin position="885"/>
        <end position="895"/>
    </location>
</feature>
<feature type="region of interest" description="Disordered" evidence="1">
    <location>
        <begin position="19"/>
        <end position="65"/>
    </location>
</feature>
<dbReference type="EMBL" id="KZ857450">
    <property type="protein sequence ID" value="RDX44376.1"/>
    <property type="molecule type" value="Genomic_DNA"/>
</dbReference>
<feature type="region of interest" description="Disordered" evidence="1">
    <location>
        <begin position="491"/>
        <end position="565"/>
    </location>
</feature>
<accession>A0A371CVS4</accession>
<evidence type="ECO:0000313" key="2">
    <source>
        <dbReference type="EMBL" id="RDX44376.1"/>
    </source>
</evidence>
<feature type="compositionally biased region" description="Low complexity" evidence="1">
    <location>
        <begin position="897"/>
        <end position="920"/>
    </location>
</feature>
<evidence type="ECO:0000256" key="1">
    <source>
        <dbReference type="SAM" id="MobiDB-lite"/>
    </source>
</evidence>
<feature type="region of interest" description="Disordered" evidence="1">
    <location>
        <begin position="873"/>
        <end position="940"/>
    </location>
</feature>
<protein>
    <recommendedName>
        <fullName evidence="4">SWIM-type domain-containing protein</fullName>
    </recommendedName>
</protein>
<feature type="compositionally biased region" description="Basic and acidic residues" evidence="1">
    <location>
        <begin position="20"/>
        <end position="65"/>
    </location>
</feature>
<dbReference type="AlphaFoldDB" id="A0A371CVS4"/>
<gene>
    <name evidence="2" type="ORF">OH76DRAFT_1487106</name>
</gene>
<evidence type="ECO:0008006" key="4">
    <source>
        <dbReference type="Google" id="ProtNLM"/>
    </source>
</evidence>
<dbReference type="OrthoDB" id="2437251at2759"/>
<reference evidence="2 3" key="1">
    <citation type="journal article" date="2018" name="Biotechnol. Biofuels">
        <title>Integrative visual omics of the white-rot fungus Polyporus brumalis exposes the biotechnological potential of its oxidative enzymes for delignifying raw plant biomass.</title>
        <authorList>
            <person name="Miyauchi S."/>
            <person name="Rancon A."/>
            <person name="Drula E."/>
            <person name="Hage H."/>
            <person name="Chaduli D."/>
            <person name="Favel A."/>
            <person name="Grisel S."/>
            <person name="Henrissat B."/>
            <person name="Herpoel-Gimbert I."/>
            <person name="Ruiz-Duenas F.J."/>
            <person name="Chevret D."/>
            <person name="Hainaut M."/>
            <person name="Lin J."/>
            <person name="Wang M."/>
            <person name="Pangilinan J."/>
            <person name="Lipzen A."/>
            <person name="Lesage-Meessen L."/>
            <person name="Navarro D."/>
            <person name="Riley R."/>
            <person name="Grigoriev I.V."/>
            <person name="Zhou S."/>
            <person name="Raouche S."/>
            <person name="Rosso M.N."/>
        </authorList>
    </citation>
    <scope>NUCLEOTIDE SEQUENCE [LARGE SCALE GENOMIC DNA]</scope>
    <source>
        <strain evidence="2 3">BRFM 1820</strain>
    </source>
</reference>
<evidence type="ECO:0000313" key="3">
    <source>
        <dbReference type="Proteomes" id="UP000256964"/>
    </source>
</evidence>